<evidence type="ECO:0000313" key="3">
    <source>
        <dbReference type="Proteomes" id="UP001249851"/>
    </source>
</evidence>
<organism evidence="2 3">
    <name type="scientific">Acropora cervicornis</name>
    <name type="common">Staghorn coral</name>
    <dbReference type="NCBI Taxonomy" id="6130"/>
    <lineage>
        <taxon>Eukaryota</taxon>
        <taxon>Metazoa</taxon>
        <taxon>Cnidaria</taxon>
        <taxon>Anthozoa</taxon>
        <taxon>Hexacorallia</taxon>
        <taxon>Scleractinia</taxon>
        <taxon>Astrocoeniina</taxon>
        <taxon>Acroporidae</taxon>
        <taxon>Acropora</taxon>
    </lineage>
</organism>
<feature type="chain" id="PRO_5042092817" description="Secreted protein" evidence="1">
    <location>
        <begin position="18"/>
        <end position="107"/>
    </location>
</feature>
<evidence type="ECO:0008006" key="4">
    <source>
        <dbReference type="Google" id="ProtNLM"/>
    </source>
</evidence>
<name>A0AAD9PQL0_ACRCE</name>
<feature type="signal peptide" evidence="1">
    <location>
        <begin position="1"/>
        <end position="17"/>
    </location>
</feature>
<protein>
    <recommendedName>
        <fullName evidence="4">Secreted protein</fullName>
    </recommendedName>
</protein>
<dbReference type="Proteomes" id="UP001249851">
    <property type="component" value="Unassembled WGS sequence"/>
</dbReference>
<gene>
    <name evidence="2" type="ORF">P5673_033189</name>
</gene>
<keyword evidence="3" id="KW-1185">Reference proteome</keyword>
<dbReference type="EMBL" id="JARQWQ010000222">
    <property type="protein sequence ID" value="KAK2547056.1"/>
    <property type="molecule type" value="Genomic_DNA"/>
</dbReference>
<evidence type="ECO:0000256" key="1">
    <source>
        <dbReference type="SAM" id="SignalP"/>
    </source>
</evidence>
<sequence>MQMWLMLLKLFNSGLRGKVATKRCLNFKIRGMIYSASCEEGNGSLVGYFVVVCRHCGFLKPSSLSLSETCFISQADEIISVNGIIRLDVWLFALRCREHAHPPLNEM</sequence>
<accession>A0AAD9PQL0</accession>
<dbReference type="AlphaFoldDB" id="A0AAD9PQL0"/>
<comment type="caution">
    <text evidence="2">The sequence shown here is derived from an EMBL/GenBank/DDBJ whole genome shotgun (WGS) entry which is preliminary data.</text>
</comment>
<proteinExistence type="predicted"/>
<evidence type="ECO:0000313" key="2">
    <source>
        <dbReference type="EMBL" id="KAK2547056.1"/>
    </source>
</evidence>
<reference evidence="2" key="2">
    <citation type="journal article" date="2023" name="Science">
        <title>Genomic signatures of disease resistance in endangered staghorn corals.</title>
        <authorList>
            <person name="Vollmer S.V."/>
            <person name="Selwyn J.D."/>
            <person name="Despard B.A."/>
            <person name="Roesel C.L."/>
        </authorList>
    </citation>
    <scope>NUCLEOTIDE SEQUENCE</scope>
    <source>
        <strain evidence="2">K2</strain>
    </source>
</reference>
<reference evidence="2" key="1">
    <citation type="journal article" date="2023" name="G3 (Bethesda)">
        <title>Whole genome assembly and annotation of the endangered Caribbean coral Acropora cervicornis.</title>
        <authorList>
            <person name="Selwyn J.D."/>
            <person name="Vollmer S.V."/>
        </authorList>
    </citation>
    <scope>NUCLEOTIDE SEQUENCE</scope>
    <source>
        <strain evidence="2">K2</strain>
    </source>
</reference>
<keyword evidence="1" id="KW-0732">Signal</keyword>